<gene>
    <name evidence="8" type="ORF">GCM10010185_19810</name>
</gene>
<evidence type="ECO:0000256" key="5">
    <source>
        <dbReference type="ARBA" id="ARBA00024993"/>
    </source>
</evidence>
<keyword evidence="4 7" id="KW-0862">Zinc</keyword>
<dbReference type="EMBL" id="BMRG01000003">
    <property type="protein sequence ID" value="GGP47965.1"/>
    <property type="molecule type" value="Genomic_DNA"/>
</dbReference>
<evidence type="ECO:0000256" key="2">
    <source>
        <dbReference type="ARBA" id="ARBA00012925"/>
    </source>
</evidence>
<keyword evidence="9" id="KW-1185">Reference proteome</keyword>
<evidence type="ECO:0000256" key="7">
    <source>
        <dbReference type="PIRSR" id="PIRSR601765-1"/>
    </source>
</evidence>
<feature type="binding site" evidence="7">
    <location>
        <position position="49"/>
    </location>
    <ligand>
        <name>Zn(2+)</name>
        <dbReference type="ChEBI" id="CHEBI:29105"/>
    </ligand>
</feature>
<dbReference type="AlphaFoldDB" id="A0A918AJY6"/>
<dbReference type="CDD" id="cd03379">
    <property type="entry name" value="beta_CA_cladeD"/>
    <property type="match status" value="1"/>
</dbReference>
<evidence type="ECO:0000256" key="6">
    <source>
        <dbReference type="ARBA" id="ARBA00048348"/>
    </source>
</evidence>
<reference evidence="8" key="2">
    <citation type="submission" date="2020-09" db="EMBL/GenBank/DDBJ databases">
        <authorList>
            <person name="Sun Q."/>
            <person name="Ohkuma M."/>
        </authorList>
    </citation>
    <scope>NUCLEOTIDE SEQUENCE</scope>
    <source>
        <strain evidence="8">JCM 3313</strain>
    </source>
</reference>
<proteinExistence type="inferred from homology"/>
<protein>
    <recommendedName>
        <fullName evidence="2">carbonic anhydrase</fullName>
        <ecNumber evidence="2">4.2.1.1</ecNumber>
    </recommendedName>
</protein>
<comment type="catalytic activity">
    <reaction evidence="6">
        <text>hydrogencarbonate + H(+) = CO2 + H2O</text>
        <dbReference type="Rhea" id="RHEA:10748"/>
        <dbReference type="ChEBI" id="CHEBI:15377"/>
        <dbReference type="ChEBI" id="CHEBI:15378"/>
        <dbReference type="ChEBI" id="CHEBI:16526"/>
        <dbReference type="ChEBI" id="CHEBI:17544"/>
        <dbReference type="EC" id="4.2.1.1"/>
    </reaction>
</comment>
<dbReference type="Gene3D" id="3.40.1050.10">
    <property type="entry name" value="Carbonic anhydrase"/>
    <property type="match status" value="1"/>
</dbReference>
<dbReference type="PANTHER" id="PTHR43175">
    <property type="entry name" value="CARBONIC ANHYDRASE"/>
    <property type="match status" value="1"/>
</dbReference>
<dbReference type="InterPro" id="IPR001765">
    <property type="entry name" value="Carbonic_anhydrase"/>
</dbReference>
<evidence type="ECO:0000256" key="3">
    <source>
        <dbReference type="ARBA" id="ARBA00022723"/>
    </source>
</evidence>
<organism evidence="8 9">
    <name type="scientific">Saccharothrix coeruleofusca</name>
    <dbReference type="NCBI Taxonomy" id="33919"/>
    <lineage>
        <taxon>Bacteria</taxon>
        <taxon>Bacillati</taxon>
        <taxon>Actinomycetota</taxon>
        <taxon>Actinomycetes</taxon>
        <taxon>Pseudonocardiales</taxon>
        <taxon>Pseudonocardiaceae</taxon>
        <taxon>Saccharothrix</taxon>
    </lineage>
</organism>
<dbReference type="GO" id="GO:0004089">
    <property type="term" value="F:carbonate dehydratase activity"/>
    <property type="evidence" value="ECO:0007669"/>
    <property type="project" value="UniProtKB-EC"/>
</dbReference>
<dbReference type="GO" id="GO:0008270">
    <property type="term" value="F:zinc ion binding"/>
    <property type="evidence" value="ECO:0007669"/>
    <property type="project" value="InterPro"/>
</dbReference>
<name>A0A918AJY6_9PSEU</name>
<sequence>MSVTESFTESVSESVTDELLANNAAYAARFSGPLPLPPSKHVAVVACMDARLDVYRALGLNEGEAHVIRNAGGVVTEDEIRSLAISQRLLGTREIILIHHTDCGMLTFTDDEFKRSIQDEVGVKPPWAAEAFSDVEEDVRQSVARILNSPFVPVKDSVRGFVFDVATGKLNEVR</sequence>
<evidence type="ECO:0000256" key="4">
    <source>
        <dbReference type="ARBA" id="ARBA00022833"/>
    </source>
</evidence>
<comment type="cofactor">
    <cofactor evidence="7">
        <name>Zn(2+)</name>
        <dbReference type="ChEBI" id="CHEBI:29105"/>
    </cofactor>
    <text evidence="7">Binds 1 zinc ion per subunit.</text>
</comment>
<comment type="caution">
    <text evidence="8">The sequence shown here is derived from an EMBL/GenBank/DDBJ whole genome shotgun (WGS) entry which is preliminary data.</text>
</comment>
<evidence type="ECO:0000313" key="8">
    <source>
        <dbReference type="EMBL" id="GGP47965.1"/>
    </source>
</evidence>
<comment type="function">
    <text evidence="5">Catalyzes the reversible hydration of carbon dioxide to form bicarbonate.</text>
</comment>
<evidence type="ECO:0000256" key="1">
    <source>
        <dbReference type="ARBA" id="ARBA00006217"/>
    </source>
</evidence>
<dbReference type="RefSeq" id="WP_189222896.1">
    <property type="nucleotide sequence ID" value="NZ_BMRG01000003.1"/>
</dbReference>
<accession>A0A918AJY6</accession>
<comment type="similarity">
    <text evidence="1">Belongs to the beta-class carbonic anhydrase family.</text>
</comment>
<dbReference type="PANTHER" id="PTHR43175:SF3">
    <property type="entry name" value="CARBON DISULFIDE HYDROLASE"/>
    <property type="match status" value="1"/>
</dbReference>
<evidence type="ECO:0000313" key="9">
    <source>
        <dbReference type="Proteomes" id="UP000639606"/>
    </source>
</evidence>
<feature type="binding site" evidence="7">
    <location>
        <position position="47"/>
    </location>
    <ligand>
        <name>Zn(2+)</name>
        <dbReference type="ChEBI" id="CHEBI:29105"/>
    </ligand>
</feature>
<dbReference type="EC" id="4.2.1.1" evidence="2"/>
<reference evidence="8" key="1">
    <citation type="journal article" date="2014" name="Int. J. Syst. Evol. Microbiol.">
        <title>Complete genome sequence of Corynebacterium casei LMG S-19264T (=DSM 44701T), isolated from a smear-ripened cheese.</title>
        <authorList>
            <consortium name="US DOE Joint Genome Institute (JGI-PGF)"/>
            <person name="Walter F."/>
            <person name="Albersmeier A."/>
            <person name="Kalinowski J."/>
            <person name="Ruckert C."/>
        </authorList>
    </citation>
    <scope>NUCLEOTIDE SEQUENCE</scope>
    <source>
        <strain evidence="8">JCM 3313</strain>
    </source>
</reference>
<keyword evidence="3 7" id="KW-0479">Metal-binding</keyword>
<dbReference type="SUPFAM" id="SSF53056">
    <property type="entry name" value="beta-carbonic anhydrase, cab"/>
    <property type="match status" value="1"/>
</dbReference>
<dbReference type="InterPro" id="IPR036874">
    <property type="entry name" value="Carbonic_anhydrase_sf"/>
</dbReference>
<dbReference type="Pfam" id="PF00484">
    <property type="entry name" value="Pro_CA"/>
    <property type="match status" value="1"/>
</dbReference>
<dbReference type="SMART" id="SM00947">
    <property type="entry name" value="Pro_CA"/>
    <property type="match status" value="1"/>
</dbReference>
<feature type="binding site" evidence="7">
    <location>
        <position position="103"/>
    </location>
    <ligand>
        <name>Zn(2+)</name>
        <dbReference type="ChEBI" id="CHEBI:29105"/>
    </ligand>
</feature>
<feature type="binding site" evidence="7">
    <location>
        <position position="100"/>
    </location>
    <ligand>
        <name>Zn(2+)</name>
        <dbReference type="ChEBI" id="CHEBI:29105"/>
    </ligand>
</feature>
<dbReference type="Proteomes" id="UP000639606">
    <property type="component" value="Unassembled WGS sequence"/>
</dbReference>